<accession>A0A814JZS2</accession>
<name>A0A814JZS2_9BILA</name>
<dbReference type="AlphaFoldDB" id="A0A814JZS2"/>
<proteinExistence type="predicted"/>
<evidence type="ECO:0008006" key="3">
    <source>
        <dbReference type="Google" id="ProtNLM"/>
    </source>
</evidence>
<dbReference type="Proteomes" id="UP000663879">
    <property type="component" value="Unassembled WGS sequence"/>
</dbReference>
<organism evidence="1 2">
    <name type="scientific">Brachionus calyciflorus</name>
    <dbReference type="NCBI Taxonomy" id="104777"/>
    <lineage>
        <taxon>Eukaryota</taxon>
        <taxon>Metazoa</taxon>
        <taxon>Spiralia</taxon>
        <taxon>Gnathifera</taxon>
        <taxon>Rotifera</taxon>
        <taxon>Eurotatoria</taxon>
        <taxon>Monogononta</taxon>
        <taxon>Pseudotrocha</taxon>
        <taxon>Ploima</taxon>
        <taxon>Brachionidae</taxon>
        <taxon>Brachionus</taxon>
    </lineage>
</organism>
<keyword evidence="2" id="KW-1185">Reference proteome</keyword>
<feature type="non-terminal residue" evidence="1">
    <location>
        <position position="154"/>
    </location>
</feature>
<evidence type="ECO:0000313" key="1">
    <source>
        <dbReference type="EMBL" id="CAF1045501.1"/>
    </source>
</evidence>
<protein>
    <recommendedName>
        <fullName evidence="3">MULE transposase domain-containing protein</fullName>
    </recommendedName>
</protein>
<dbReference type="EMBL" id="CAJNOC010005201">
    <property type="protein sequence ID" value="CAF1045501.1"/>
    <property type="molecule type" value="Genomic_DNA"/>
</dbReference>
<dbReference type="OrthoDB" id="10029846at2759"/>
<comment type="caution">
    <text evidence="1">The sequence shown here is derived from an EMBL/GenBank/DDBJ whole genome shotgun (WGS) entry which is preliminary data.</text>
</comment>
<gene>
    <name evidence="1" type="ORF">OXX778_LOCUS18564</name>
</gene>
<sequence length="154" mass="17728">MLKSSLNECSLSISSDCELAIINSIEEIFPNCKPQGCYFHLCLSFWRQVQTIGLVEAYDSYASFRRSFKLVQALPLLPVEEVINGLKIIKTCSNQKFKPILSYFDEIILEKLMISQMVLGISQGFQLVFGAFMKEYYTIYFVLTMQLSRGIEKY</sequence>
<reference evidence="1" key="1">
    <citation type="submission" date="2021-02" db="EMBL/GenBank/DDBJ databases">
        <authorList>
            <person name="Nowell W R."/>
        </authorList>
    </citation>
    <scope>NUCLEOTIDE SEQUENCE</scope>
    <source>
        <strain evidence="1">Ploen Becks lab</strain>
    </source>
</reference>
<evidence type="ECO:0000313" key="2">
    <source>
        <dbReference type="Proteomes" id="UP000663879"/>
    </source>
</evidence>